<dbReference type="Pfam" id="PF10152">
    <property type="entry name" value="CCDC53"/>
    <property type="match status" value="1"/>
</dbReference>
<sequence>MKGKGNGEGRERPEYTALRRDPAMEKYFKMLSFGVMPSGVAQKMTQDEMPPETIAIFEAGPEGRSMSPTANANERLARCFELVLAIGNLLNTGTDLEGAQGVTLSSLLKLSETKAVDQSMTLLQFIIKLIHDRGEGDVLLFINDLGTLSEAKRFSNVICDSQTRALQHEITKLEQEIKEDMVEDLKVFNKAEALRKRRYEEESARGRRAIANQPPKVLTHNEIANGMANRTSEPHRALLNAIQQRSMNMTAGAEGQDDSTGPVSINPHAAMLAAIRNRGKNTKKKHSNDTEESPRAPLLSAIRAWSTADGPEKTSHGSISNDTECGVAVNGKKLSTTQCQTQTMPTEMNGAKGESPSAEIEKHQNGEVGGGFDARPSLLAAIKQRHLPLGSPEHVSPSVNGLAAHRSSLLASIQQRGSLTTDENGSAIQKEQKTVSKTTDQPQAALLAAIRQRARKSPSQESMSDIVHDSAKGEEFVPRQYKMKSKFISIMRERLMTIKASFEDIEIEMEILQSAWEGTARYLAEDPVGSSSEYVFGLLNRFLLDVKVAKTLLFRQGLSFANDANSLLPHAHVGSTVATKFGPGVITALRVTDKRIEIKFPWCRDASLVPSCILSVGSLVRCRRWGVGIIRETCYDAGFCDVRFSFGFGKIRVEDLNVETSSNQDQLRLDVLRNGFLLGDPVVTPFGCGHVQSIRAKTQSPYDVLSVGLLSSESDAQTNVSVCMAVAYVSANRLKRKY</sequence>
<dbReference type="EMBL" id="JAGDFL010000154">
    <property type="protein sequence ID" value="KAG7396460.1"/>
    <property type="molecule type" value="Genomic_DNA"/>
</dbReference>
<reference evidence="3" key="1">
    <citation type="submission" date="2021-02" db="EMBL/GenBank/DDBJ databases">
        <authorList>
            <person name="Palmer J.M."/>
        </authorList>
    </citation>
    <scope>NUCLEOTIDE SEQUENCE</scope>
    <source>
        <strain evidence="3">SCRP23</strain>
    </source>
</reference>
<dbReference type="PANTHER" id="PTHR45725:SF1">
    <property type="entry name" value="DISHEVELLED ASSOCIATED ACTIVATOR OF MORPHOGENESIS, ISOFORM D"/>
    <property type="match status" value="1"/>
</dbReference>
<gene>
    <name evidence="3" type="primary">GRID2IP</name>
    <name evidence="3" type="ORF">PHYBOEH_002226</name>
</gene>
<keyword evidence="4" id="KW-1185">Reference proteome</keyword>
<dbReference type="Proteomes" id="UP000693981">
    <property type="component" value="Unassembled WGS sequence"/>
</dbReference>
<feature type="domain" description="FH2" evidence="2">
    <location>
        <begin position="1"/>
        <end position="260"/>
    </location>
</feature>
<dbReference type="PANTHER" id="PTHR45725">
    <property type="entry name" value="FORMIN HOMOLOGY 2 FAMILY MEMBER"/>
    <property type="match status" value="1"/>
</dbReference>
<dbReference type="InterPro" id="IPR015425">
    <property type="entry name" value="FH2_Formin"/>
</dbReference>
<dbReference type="PROSITE" id="PS51444">
    <property type="entry name" value="FH2"/>
    <property type="match status" value="1"/>
</dbReference>
<name>A0A8T1WY26_9STRA</name>
<evidence type="ECO:0000313" key="3">
    <source>
        <dbReference type="EMBL" id="KAG7396460.1"/>
    </source>
</evidence>
<dbReference type="OrthoDB" id="1668162at2759"/>
<feature type="region of interest" description="Disordered" evidence="1">
    <location>
        <begin position="416"/>
        <end position="441"/>
    </location>
</feature>
<dbReference type="InterPro" id="IPR019309">
    <property type="entry name" value="WASHC3"/>
</dbReference>
<dbReference type="GO" id="GO:0071203">
    <property type="term" value="C:WASH complex"/>
    <property type="evidence" value="ECO:0007669"/>
    <property type="project" value="InterPro"/>
</dbReference>
<comment type="caution">
    <text evidence="3">The sequence shown here is derived from an EMBL/GenBank/DDBJ whole genome shotgun (WGS) entry which is preliminary data.</text>
</comment>
<evidence type="ECO:0000259" key="2">
    <source>
        <dbReference type="PROSITE" id="PS51444"/>
    </source>
</evidence>
<feature type="region of interest" description="Disordered" evidence="1">
    <location>
        <begin position="278"/>
        <end position="298"/>
    </location>
</feature>
<organism evidence="3 4">
    <name type="scientific">Phytophthora boehmeriae</name>
    <dbReference type="NCBI Taxonomy" id="109152"/>
    <lineage>
        <taxon>Eukaryota</taxon>
        <taxon>Sar</taxon>
        <taxon>Stramenopiles</taxon>
        <taxon>Oomycota</taxon>
        <taxon>Peronosporomycetes</taxon>
        <taxon>Peronosporales</taxon>
        <taxon>Peronosporaceae</taxon>
        <taxon>Phytophthora</taxon>
    </lineage>
</organism>
<dbReference type="Pfam" id="PF02181">
    <property type="entry name" value="FH2"/>
    <property type="match status" value="1"/>
</dbReference>
<evidence type="ECO:0000313" key="4">
    <source>
        <dbReference type="Proteomes" id="UP000693981"/>
    </source>
</evidence>
<accession>A0A8T1WY26</accession>
<dbReference type="InterPro" id="IPR051425">
    <property type="entry name" value="Formin_Homology"/>
</dbReference>
<dbReference type="AlphaFoldDB" id="A0A8T1WY26"/>
<protein>
    <submittedName>
        <fullName evidence="3">Delphilin</fullName>
    </submittedName>
</protein>
<proteinExistence type="predicted"/>
<evidence type="ECO:0000256" key="1">
    <source>
        <dbReference type="SAM" id="MobiDB-lite"/>
    </source>
</evidence>